<accession>A0A1M6CJG6</accession>
<feature type="signal peptide" evidence="2">
    <location>
        <begin position="1"/>
        <end position="21"/>
    </location>
</feature>
<proteinExistence type="predicted"/>
<gene>
    <name evidence="3" type="ORF">SAMN02745163_00479</name>
</gene>
<dbReference type="RefSeq" id="WP_072984929.1">
    <property type="nucleotide sequence ID" value="NZ_FQZB01000004.1"/>
</dbReference>
<evidence type="ECO:0000313" key="4">
    <source>
        <dbReference type="Proteomes" id="UP000184310"/>
    </source>
</evidence>
<protein>
    <recommendedName>
        <fullName evidence="5">Lipoprotein</fullName>
    </recommendedName>
</protein>
<dbReference type="PROSITE" id="PS51257">
    <property type="entry name" value="PROKAR_LIPOPROTEIN"/>
    <property type="match status" value="1"/>
</dbReference>
<sequence>MKNIKLSIIFLIILSLLFVSCSPNKNKTNAINTPSTNVTSKQEDKSSKKGTISKGTTLINNTQEASKKFDGNQLKIYNGEQVKLNNYRLLDWFDDDNILLITYNSDDLYLYNTKTKKTSDLQLNIPGKISEGSYSNGKLLTASFNCEKDSLKPKASYYEFDLYTKKSRLIFENNMYGNIQYIDDNQKYILIQYYDLKAGNGNGFENTNFVSHIIDRDTGKSISIDEETLYKDIDRYPYEKIGMAIVYSHINNKFYGALKNKIYTFTFDDPAPKIIKDTGNLDIVSSNFHLLNKDSGLLFETIKNNSEETEAYIYNFSSNELTEFLDYSVKSSTLMKLDAYAYNKTKNKLFTQFIDNKTSVLHPIIGEVSRNKLIIKSKISTTEEIKNNDNNNFSALWNKSGTKLLLTCYYVKENKYSIEDNRIQRIINIE</sequence>
<keyword evidence="2" id="KW-0732">Signal</keyword>
<feature type="region of interest" description="Disordered" evidence="1">
    <location>
        <begin position="29"/>
        <end position="53"/>
    </location>
</feature>
<dbReference type="AlphaFoldDB" id="A0A1M6CJG6"/>
<dbReference type="SUPFAM" id="SSF82171">
    <property type="entry name" value="DPP6 N-terminal domain-like"/>
    <property type="match status" value="1"/>
</dbReference>
<evidence type="ECO:0000256" key="2">
    <source>
        <dbReference type="SAM" id="SignalP"/>
    </source>
</evidence>
<name>A0A1M6CJG6_9CLOT</name>
<dbReference type="STRING" id="1121302.SAMN02745163_00479"/>
<reference evidence="3 4" key="1">
    <citation type="submission" date="2016-11" db="EMBL/GenBank/DDBJ databases">
        <authorList>
            <person name="Jaros S."/>
            <person name="Januszkiewicz K."/>
            <person name="Wedrychowicz H."/>
        </authorList>
    </citation>
    <scope>NUCLEOTIDE SEQUENCE [LARGE SCALE GENOMIC DNA]</scope>
    <source>
        <strain evidence="3 4">DSM 21758</strain>
    </source>
</reference>
<dbReference type="Proteomes" id="UP000184310">
    <property type="component" value="Unassembled WGS sequence"/>
</dbReference>
<dbReference type="EMBL" id="FQZB01000004">
    <property type="protein sequence ID" value="SHI61011.1"/>
    <property type="molecule type" value="Genomic_DNA"/>
</dbReference>
<evidence type="ECO:0000313" key="3">
    <source>
        <dbReference type="EMBL" id="SHI61011.1"/>
    </source>
</evidence>
<feature type="compositionally biased region" description="Polar residues" evidence="1">
    <location>
        <begin position="29"/>
        <end position="40"/>
    </location>
</feature>
<feature type="chain" id="PRO_5039668931" description="Lipoprotein" evidence="2">
    <location>
        <begin position="22"/>
        <end position="430"/>
    </location>
</feature>
<organism evidence="3 4">
    <name type="scientific">Clostridium cavendishii DSM 21758</name>
    <dbReference type="NCBI Taxonomy" id="1121302"/>
    <lineage>
        <taxon>Bacteria</taxon>
        <taxon>Bacillati</taxon>
        <taxon>Bacillota</taxon>
        <taxon>Clostridia</taxon>
        <taxon>Eubacteriales</taxon>
        <taxon>Clostridiaceae</taxon>
        <taxon>Clostridium</taxon>
    </lineage>
</organism>
<keyword evidence="4" id="KW-1185">Reference proteome</keyword>
<evidence type="ECO:0000256" key="1">
    <source>
        <dbReference type="SAM" id="MobiDB-lite"/>
    </source>
</evidence>
<evidence type="ECO:0008006" key="5">
    <source>
        <dbReference type="Google" id="ProtNLM"/>
    </source>
</evidence>